<keyword evidence="3" id="KW-0862">Zinc</keyword>
<dbReference type="PANTHER" id="PTHR11596">
    <property type="entry name" value="ALKALINE PHOSPHATASE"/>
    <property type="match status" value="1"/>
</dbReference>
<accession>A0A7X6D3S7</accession>
<feature type="binding site" evidence="3">
    <location>
        <position position="327"/>
    </location>
    <ligand>
        <name>Zn(2+)</name>
        <dbReference type="ChEBI" id="CHEBI:29105"/>
        <label>2</label>
    </ligand>
</feature>
<dbReference type="AlphaFoldDB" id="A0A7X6D3S7"/>
<dbReference type="SMART" id="SM00098">
    <property type="entry name" value="alkPPc"/>
    <property type="match status" value="1"/>
</dbReference>
<evidence type="ECO:0000256" key="2">
    <source>
        <dbReference type="PIRSR" id="PIRSR601952-1"/>
    </source>
</evidence>
<feature type="binding site" evidence="3">
    <location>
        <position position="318"/>
    </location>
    <ligand>
        <name>Mg(2+)</name>
        <dbReference type="ChEBI" id="CHEBI:18420"/>
    </ligand>
</feature>
<organism evidence="5 6">
    <name type="scientific">Streptomyces lonarensis</name>
    <dbReference type="NCBI Taxonomy" id="700599"/>
    <lineage>
        <taxon>Bacteria</taxon>
        <taxon>Bacillati</taxon>
        <taxon>Actinomycetota</taxon>
        <taxon>Actinomycetes</taxon>
        <taxon>Kitasatosporales</taxon>
        <taxon>Streptomycetaceae</taxon>
        <taxon>Streptomyces</taxon>
    </lineage>
</organism>
<feature type="binding site" evidence="3">
    <location>
        <position position="368"/>
    </location>
    <ligand>
        <name>Zn(2+)</name>
        <dbReference type="ChEBI" id="CHEBI:29105"/>
        <label>2</label>
    </ligand>
</feature>
<dbReference type="PANTHER" id="PTHR11596:SF5">
    <property type="entry name" value="ALKALINE PHOSPHATASE"/>
    <property type="match status" value="1"/>
</dbReference>
<keyword evidence="6" id="KW-1185">Reference proteome</keyword>
<feature type="binding site" evidence="3">
    <location>
        <position position="159"/>
    </location>
    <ligand>
        <name>Mg(2+)</name>
        <dbReference type="ChEBI" id="CHEBI:18420"/>
    </ligand>
</feature>
<dbReference type="GO" id="GO:0004035">
    <property type="term" value="F:alkaline phosphatase activity"/>
    <property type="evidence" value="ECO:0007669"/>
    <property type="project" value="TreeGrafter"/>
</dbReference>
<protein>
    <submittedName>
        <fullName evidence="5">Alkaline phosphatase</fullName>
    </submittedName>
</protein>
<dbReference type="InterPro" id="IPR017850">
    <property type="entry name" value="Alkaline_phosphatase_core_sf"/>
</dbReference>
<dbReference type="Pfam" id="PF00245">
    <property type="entry name" value="Alk_phosphatase"/>
    <property type="match status" value="1"/>
</dbReference>
<comment type="cofactor">
    <cofactor evidence="3">
        <name>Zn(2+)</name>
        <dbReference type="ChEBI" id="CHEBI:29105"/>
    </cofactor>
    <text evidence="3">Binds 2 Zn(2+) ions.</text>
</comment>
<sequence length="451" mass="47466">MALIAATGSDDEETAAAAGPRNVIVLIGDGMGYQQIDAASLYRDGTTFGQVTVEPGAADVERSPAQASTVYQEFPVAASVATYPRGGGYDPQAVWDSFPAVTEGFTDSAAAATALATGERTDNGRLGTDAQGNALPNLTEHAAAQGRATGVVTSVPFSHATPAGFVVHQDGRGDYHAIAREMINDSEIDVVMGAGDPDRDVDGRPLPEPDHTYLSAEDHRALVDGETPFTFVNSRDGFRDLATAATTPQRVLGLAPVAATLQYERSGPDRTDAGKPVAGAQPYAAPVNEEVPTLREMTEAALNVLGNASDEGMFLMVEGGAIDWAGHANDLNRLIEEQIAFDDTVAAVTEWVERESSWEETLVVVTADHETGYLNGDGADPGWRPLTGEQGELPAVSWHSTDHTNSLVPLYARGAGAERVEAAATGRDPVRGAYLENIDIPRAVLSLWGRG</sequence>
<dbReference type="PRINTS" id="PR00113">
    <property type="entry name" value="ALKPHPHTASE"/>
</dbReference>
<dbReference type="SUPFAM" id="SSF53649">
    <property type="entry name" value="Alkaline phosphatase-like"/>
    <property type="match status" value="1"/>
</dbReference>
<feature type="active site" description="Phosphoserine intermediate" evidence="2">
    <location>
        <position position="108"/>
    </location>
</feature>
<feature type="binding site" evidence="3">
    <location>
        <position position="323"/>
    </location>
    <ligand>
        <name>Zn(2+)</name>
        <dbReference type="ChEBI" id="CHEBI:29105"/>
        <label>2</label>
    </ligand>
</feature>
<reference evidence="5 6" key="1">
    <citation type="submission" date="2020-03" db="EMBL/GenBank/DDBJ databases">
        <title>Draft genome of Streptomyces sp. ventii, isolated from the Axial Seamount in the Pacific Ocean, and resequencing of the two type strains Streptomyces lonarensis strain NCL 716 and Streptomyces bohaiensis strain 11A07.</title>
        <authorList>
            <person name="Loughran R.M."/>
            <person name="Pfannmuller K.M."/>
            <person name="Wasson B.J."/>
            <person name="Deadmond M.C."/>
            <person name="Paddock B.E."/>
            <person name="Koyack M.J."/>
            <person name="Gallegos D.A."/>
            <person name="Mitchell E.A."/>
            <person name="Ushijima B."/>
            <person name="Saw J.H."/>
            <person name="Mcphail K.L."/>
            <person name="Videau P."/>
        </authorList>
    </citation>
    <scope>NUCLEOTIDE SEQUENCE [LARGE SCALE GENOMIC DNA]</scope>
    <source>
        <strain evidence="5 6">NCL716</strain>
    </source>
</reference>
<dbReference type="Proteomes" id="UP000578686">
    <property type="component" value="Unassembled WGS sequence"/>
</dbReference>
<dbReference type="GO" id="GO:0046872">
    <property type="term" value="F:metal ion binding"/>
    <property type="evidence" value="ECO:0007669"/>
    <property type="project" value="UniProtKB-KW"/>
</dbReference>
<comment type="caution">
    <text evidence="5">The sequence shown here is derived from an EMBL/GenBank/DDBJ whole genome shotgun (WGS) entry which is preliminary data.</text>
</comment>
<dbReference type="Gene3D" id="3.40.720.10">
    <property type="entry name" value="Alkaline Phosphatase, subunit A"/>
    <property type="match status" value="1"/>
</dbReference>
<gene>
    <name evidence="5" type="ORF">HCN56_19015</name>
</gene>
<dbReference type="InterPro" id="IPR001952">
    <property type="entry name" value="Alkaline_phosphatase"/>
</dbReference>
<keyword evidence="3" id="KW-0479">Metal-binding</keyword>
<feature type="binding site" evidence="3">
    <location>
        <position position="29"/>
    </location>
    <ligand>
        <name>Mg(2+)</name>
        <dbReference type="ChEBI" id="CHEBI:18420"/>
    </ligand>
</feature>
<evidence type="ECO:0000256" key="3">
    <source>
        <dbReference type="PIRSR" id="PIRSR601952-2"/>
    </source>
</evidence>
<evidence type="ECO:0000313" key="5">
    <source>
        <dbReference type="EMBL" id="NJQ07617.1"/>
    </source>
</evidence>
<feature type="binding site" evidence="3">
    <location>
        <position position="369"/>
    </location>
    <ligand>
        <name>Zn(2+)</name>
        <dbReference type="ChEBI" id="CHEBI:29105"/>
        <label>2</label>
    </ligand>
</feature>
<evidence type="ECO:0000256" key="1">
    <source>
        <dbReference type="ARBA" id="ARBA00022553"/>
    </source>
</evidence>
<keyword evidence="1" id="KW-0597">Phosphoprotein</keyword>
<proteinExistence type="inferred from homology"/>
<feature type="binding site" evidence="3">
    <location>
        <position position="29"/>
    </location>
    <ligand>
        <name>Zn(2+)</name>
        <dbReference type="ChEBI" id="CHEBI:29105"/>
        <label>2</label>
    </ligand>
</feature>
<dbReference type="CDD" id="cd16012">
    <property type="entry name" value="ALP"/>
    <property type="match status" value="1"/>
</dbReference>
<evidence type="ECO:0000256" key="4">
    <source>
        <dbReference type="RuleBase" id="RU003946"/>
    </source>
</evidence>
<comment type="similarity">
    <text evidence="4">Belongs to the alkaline phosphatase family.</text>
</comment>
<comment type="cofactor">
    <cofactor evidence="3">
        <name>Mg(2+)</name>
        <dbReference type="ChEBI" id="CHEBI:18420"/>
    </cofactor>
    <text evidence="3">Binds 1 Mg(2+) ion.</text>
</comment>
<dbReference type="EMBL" id="JAAVJD010000177">
    <property type="protein sequence ID" value="NJQ07617.1"/>
    <property type="molecule type" value="Genomic_DNA"/>
</dbReference>
<evidence type="ECO:0000313" key="6">
    <source>
        <dbReference type="Proteomes" id="UP000578686"/>
    </source>
</evidence>
<name>A0A7X6D3S7_9ACTN</name>
<feature type="binding site" evidence="3">
    <location>
        <position position="161"/>
    </location>
    <ligand>
        <name>Mg(2+)</name>
        <dbReference type="ChEBI" id="CHEBI:18420"/>
    </ligand>
</feature>
<keyword evidence="3" id="KW-0460">Magnesium</keyword>